<keyword evidence="3 6" id="KW-0812">Transmembrane</keyword>
<accession>A0A329QYQ5</accession>
<dbReference type="PANTHER" id="PTHR47089:SF1">
    <property type="entry name" value="GUANOSINE ABC TRANSPORTER PERMEASE PROTEIN NUPP"/>
    <property type="match status" value="1"/>
</dbReference>
<dbReference type="OrthoDB" id="45037at2"/>
<feature type="transmembrane region" description="Helical" evidence="6">
    <location>
        <begin position="30"/>
        <end position="50"/>
    </location>
</feature>
<dbReference type="Proteomes" id="UP000250462">
    <property type="component" value="Unassembled WGS sequence"/>
</dbReference>
<dbReference type="RefSeq" id="WP_112257186.1">
    <property type="nucleotide sequence ID" value="NZ_QMIG01000003.1"/>
</dbReference>
<evidence type="ECO:0000256" key="3">
    <source>
        <dbReference type="ARBA" id="ARBA00022692"/>
    </source>
</evidence>
<dbReference type="Pfam" id="PF02653">
    <property type="entry name" value="BPD_transp_2"/>
    <property type="match status" value="1"/>
</dbReference>
<feature type="transmembrane region" description="Helical" evidence="6">
    <location>
        <begin position="190"/>
        <end position="213"/>
    </location>
</feature>
<keyword evidence="5 6" id="KW-0472">Membrane</keyword>
<dbReference type="PANTHER" id="PTHR47089">
    <property type="entry name" value="ABC TRANSPORTER, PERMEASE PROTEIN"/>
    <property type="match status" value="1"/>
</dbReference>
<organism evidence="7 8">
    <name type="scientific">Phytoactinopolyspora halophila</name>
    <dbReference type="NCBI Taxonomy" id="1981511"/>
    <lineage>
        <taxon>Bacteria</taxon>
        <taxon>Bacillati</taxon>
        <taxon>Actinomycetota</taxon>
        <taxon>Actinomycetes</taxon>
        <taxon>Jiangellales</taxon>
        <taxon>Jiangellaceae</taxon>
        <taxon>Phytoactinopolyspora</taxon>
    </lineage>
</organism>
<protein>
    <submittedName>
        <fullName evidence="7">ABC transporter permease</fullName>
    </submittedName>
</protein>
<keyword evidence="8" id="KW-1185">Reference proteome</keyword>
<feature type="transmembrane region" description="Helical" evidence="6">
    <location>
        <begin position="366"/>
        <end position="386"/>
    </location>
</feature>
<proteinExistence type="predicted"/>
<keyword evidence="2" id="KW-1003">Cell membrane</keyword>
<evidence type="ECO:0000256" key="1">
    <source>
        <dbReference type="ARBA" id="ARBA00004651"/>
    </source>
</evidence>
<name>A0A329QYQ5_9ACTN</name>
<keyword evidence="4 6" id="KW-1133">Transmembrane helix</keyword>
<dbReference type="GO" id="GO:0005886">
    <property type="term" value="C:plasma membrane"/>
    <property type="evidence" value="ECO:0007669"/>
    <property type="project" value="UniProtKB-SubCell"/>
</dbReference>
<evidence type="ECO:0000256" key="6">
    <source>
        <dbReference type="SAM" id="Phobius"/>
    </source>
</evidence>
<evidence type="ECO:0000313" key="7">
    <source>
        <dbReference type="EMBL" id="RAW17367.1"/>
    </source>
</evidence>
<evidence type="ECO:0000313" key="8">
    <source>
        <dbReference type="Proteomes" id="UP000250462"/>
    </source>
</evidence>
<feature type="transmembrane region" description="Helical" evidence="6">
    <location>
        <begin position="156"/>
        <end position="178"/>
    </location>
</feature>
<feature type="transmembrane region" description="Helical" evidence="6">
    <location>
        <begin position="241"/>
        <end position="259"/>
    </location>
</feature>
<comment type="caution">
    <text evidence="7">The sequence shown here is derived from an EMBL/GenBank/DDBJ whole genome shotgun (WGS) entry which is preliminary data.</text>
</comment>
<evidence type="ECO:0000256" key="4">
    <source>
        <dbReference type="ARBA" id="ARBA00022989"/>
    </source>
</evidence>
<feature type="transmembrane region" description="Helical" evidence="6">
    <location>
        <begin position="129"/>
        <end position="150"/>
    </location>
</feature>
<evidence type="ECO:0000256" key="2">
    <source>
        <dbReference type="ARBA" id="ARBA00022475"/>
    </source>
</evidence>
<sequence>MTETREDTPPEEKGPSAGQRFWQELTTGNIMVTLLSVVLALVIGAVLVAISDPRVQDAAGYFFARPGDLFSATWSSVGDAYAALFTGSLIDVSEYTVGRALRPFGETLTNATPLIAAGLAVAIAFRAGLFNIGAEGQIILGAIFAGYAGFAFDLPIIVHVTAAVVAGIVGGAIWAGIVGVLKAKTGAHEVIVTIMLNNIAAFLLAYLLGTVAFQRPGRQDPISPFVDESAQLPRLVESTRVHAGFLLAILAAAIIWWLLSRSTLGFRLRAVGNNPNAAHTAGMSVAGTYVVVFVLAGMLAGLAGASLALGTERHLNTGISGGLGFDAITVALLGRANPWGTVAAGILFGALRAGGVTMQARTGTPIDLVLVVQALIVLFIAAPPLIRAIFRIRVRAKEPVATASKGWES</sequence>
<comment type="subcellular location">
    <subcellularLocation>
        <location evidence="1">Cell membrane</location>
        <topology evidence="1">Multi-pass membrane protein</topology>
    </subcellularLocation>
</comment>
<reference evidence="7 8" key="1">
    <citation type="submission" date="2018-06" db="EMBL/GenBank/DDBJ databases">
        <title>Phytoactinopolyspora halophila sp. nov., a novel halophilic actinomycete isolated from a saline soil in China.</title>
        <authorList>
            <person name="Tang S.-K."/>
        </authorList>
    </citation>
    <scope>NUCLEOTIDE SEQUENCE [LARGE SCALE GENOMIC DNA]</scope>
    <source>
        <strain evidence="7 8">YIM 96934</strain>
    </source>
</reference>
<dbReference type="EMBL" id="QMIG01000003">
    <property type="protein sequence ID" value="RAW17367.1"/>
    <property type="molecule type" value="Genomic_DNA"/>
</dbReference>
<gene>
    <name evidence="7" type="ORF">DPM12_04880</name>
</gene>
<dbReference type="AlphaFoldDB" id="A0A329QYQ5"/>
<feature type="transmembrane region" description="Helical" evidence="6">
    <location>
        <begin position="289"/>
        <end position="309"/>
    </location>
</feature>
<dbReference type="GO" id="GO:0022857">
    <property type="term" value="F:transmembrane transporter activity"/>
    <property type="evidence" value="ECO:0007669"/>
    <property type="project" value="InterPro"/>
</dbReference>
<dbReference type="InterPro" id="IPR001851">
    <property type="entry name" value="ABC_transp_permease"/>
</dbReference>
<feature type="transmembrane region" description="Helical" evidence="6">
    <location>
        <begin position="341"/>
        <end position="360"/>
    </location>
</feature>
<dbReference type="CDD" id="cd06580">
    <property type="entry name" value="TM_PBP1_transp_TpRbsC_like"/>
    <property type="match status" value="1"/>
</dbReference>
<evidence type="ECO:0000256" key="5">
    <source>
        <dbReference type="ARBA" id="ARBA00023136"/>
    </source>
</evidence>